<dbReference type="InterPro" id="IPR011009">
    <property type="entry name" value="Kinase-like_dom_sf"/>
</dbReference>
<evidence type="ECO:0000313" key="3">
    <source>
        <dbReference type="Proteomes" id="UP000054565"/>
    </source>
</evidence>
<gene>
    <name evidence="2" type="ORF">CIRG_05211</name>
</gene>
<protein>
    <recommendedName>
        <fullName evidence="1">Protein kinase domain-containing protein</fullName>
    </recommendedName>
</protein>
<dbReference type="InterPro" id="IPR020635">
    <property type="entry name" value="Tyr_kinase_cat_dom"/>
</dbReference>
<dbReference type="AlphaFoldDB" id="A0A0J6YCX1"/>
<feature type="domain" description="Protein kinase" evidence="1">
    <location>
        <begin position="96"/>
        <end position="286"/>
    </location>
</feature>
<dbReference type="OrthoDB" id="4115689at2759"/>
<accession>A0A0J6YCX1</accession>
<dbReference type="InterPro" id="IPR000719">
    <property type="entry name" value="Prot_kinase_dom"/>
</dbReference>
<dbReference type="Pfam" id="PF07714">
    <property type="entry name" value="PK_Tyr_Ser-Thr"/>
    <property type="match status" value="1"/>
</dbReference>
<dbReference type="STRING" id="404692.A0A0J6YCX1"/>
<evidence type="ECO:0000313" key="2">
    <source>
        <dbReference type="EMBL" id="KMP05530.1"/>
    </source>
</evidence>
<dbReference type="PROSITE" id="PS50011">
    <property type="entry name" value="PROTEIN_KINASE_DOM"/>
    <property type="match status" value="1"/>
</dbReference>
<dbReference type="GO" id="GO:0005524">
    <property type="term" value="F:ATP binding"/>
    <property type="evidence" value="ECO:0007669"/>
    <property type="project" value="InterPro"/>
</dbReference>
<proteinExistence type="predicted"/>
<reference evidence="3" key="1">
    <citation type="journal article" date="2010" name="Genome Res.">
        <title>Population genomic sequencing of Coccidioides fungi reveals recent hybridization and transposon control.</title>
        <authorList>
            <person name="Neafsey D.E."/>
            <person name="Barker B.M."/>
            <person name="Sharpton T.J."/>
            <person name="Stajich J.E."/>
            <person name="Park D.J."/>
            <person name="Whiston E."/>
            <person name="Hung C.-Y."/>
            <person name="McMahan C."/>
            <person name="White J."/>
            <person name="Sykes S."/>
            <person name="Heiman D."/>
            <person name="Young S."/>
            <person name="Zeng Q."/>
            <person name="Abouelleil A."/>
            <person name="Aftuck L."/>
            <person name="Bessette D."/>
            <person name="Brown A."/>
            <person name="FitzGerald M."/>
            <person name="Lui A."/>
            <person name="Macdonald J.P."/>
            <person name="Priest M."/>
            <person name="Orbach M.J."/>
            <person name="Galgiani J.N."/>
            <person name="Kirkland T.N."/>
            <person name="Cole G.T."/>
            <person name="Birren B.W."/>
            <person name="Henn M.R."/>
            <person name="Taylor J.W."/>
            <person name="Rounsley S.D."/>
        </authorList>
    </citation>
    <scope>NUCLEOTIDE SEQUENCE [LARGE SCALE GENOMIC DNA]</scope>
    <source>
        <strain evidence="3">RMSCC 2394</strain>
    </source>
</reference>
<dbReference type="Proteomes" id="UP000054565">
    <property type="component" value="Unassembled WGS sequence"/>
</dbReference>
<evidence type="ECO:0000259" key="1">
    <source>
        <dbReference type="PROSITE" id="PS50011"/>
    </source>
</evidence>
<organism evidence="2 3">
    <name type="scientific">Coccidioides immitis RMSCC 2394</name>
    <dbReference type="NCBI Taxonomy" id="404692"/>
    <lineage>
        <taxon>Eukaryota</taxon>
        <taxon>Fungi</taxon>
        <taxon>Dikarya</taxon>
        <taxon>Ascomycota</taxon>
        <taxon>Pezizomycotina</taxon>
        <taxon>Eurotiomycetes</taxon>
        <taxon>Eurotiomycetidae</taxon>
        <taxon>Onygenales</taxon>
        <taxon>Onygenaceae</taxon>
        <taxon>Coccidioides</taxon>
    </lineage>
</organism>
<dbReference type="InterPro" id="IPR001245">
    <property type="entry name" value="Ser-Thr/Tyr_kinase_cat_dom"/>
</dbReference>
<dbReference type="GO" id="GO:0004713">
    <property type="term" value="F:protein tyrosine kinase activity"/>
    <property type="evidence" value="ECO:0007669"/>
    <property type="project" value="InterPro"/>
</dbReference>
<dbReference type="SUPFAM" id="SSF56112">
    <property type="entry name" value="Protein kinase-like (PK-like)"/>
    <property type="match status" value="1"/>
</dbReference>
<dbReference type="Gene3D" id="1.10.510.10">
    <property type="entry name" value="Transferase(Phosphotransferase) domain 1"/>
    <property type="match status" value="1"/>
</dbReference>
<dbReference type="SMART" id="SM00219">
    <property type="entry name" value="TyrKc"/>
    <property type="match status" value="1"/>
</dbReference>
<sequence length="286" mass="32570">MQRVPHYQYGPADIQNYLWMRDDPQSAVTEAGDKFPTRSDPCGLFSAFELLFLPLMSATKRPHFITYTLFNIFRFYVLLEIMEPSSPFVDLDGNAIPNDQVLGYGRSGLVVFRDGMAVKMPLRYKSTTDDDVNINIEVIQREQDVYRRLRYCDGVVPCISASKTTLQLAFMENGDLRTYLARNRPPKSLQLLWLREISRTLARIYDRCVIVADIASRNFLLASDLSICFCDFTESSIMPLGTDMETVDDNGYSVQTDIGLLGAVIYEIVTGERCQFDLFKDLPLVA</sequence>
<dbReference type="EMBL" id="DS028095">
    <property type="protein sequence ID" value="KMP05530.1"/>
    <property type="molecule type" value="Genomic_DNA"/>
</dbReference>
<name>A0A0J6YCX1_COCIT</name>